<dbReference type="GO" id="GO:0003677">
    <property type="term" value="F:DNA binding"/>
    <property type="evidence" value="ECO:0007669"/>
    <property type="project" value="UniProtKB-KW"/>
</dbReference>
<accession>A0A120GPW8</accession>
<dbReference type="Gene3D" id="1.10.10.10">
    <property type="entry name" value="Winged helix-like DNA-binding domain superfamily/Winged helix DNA-binding domain"/>
    <property type="match status" value="1"/>
</dbReference>
<keyword evidence="2" id="KW-0238">DNA-binding</keyword>
<comment type="caution">
    <text evidence="5">The sequence shown here is derived from an EMBL/GenBank/DDBJ whole genome shotgun (WGS) entry which is preliminary data.</text>
</comment>
<evidence type="ECO:0000313" key="6">
    <source>
        <dbReference type="Proteomes" id="UP000064189"/>
    </source>
</evidence>
<reference evidence="5 6" key="1">
    <citation type="submission" date="2015-11" db="EMBL/GenBank/DDBJ databases">
        <title>Genome Sequence of Bacillus simplex strain VanAntwerpen2.</title>
        <authorList>
            <person name="Couger M.B."/>
        </authorList>
    </citation>
    <scope>NUCLEOTIDE SEQUENCE [LARGE SCALE GENOMIC DNA]</scope>
    <source>
        <strain evidence="5 6">VanAntwerpen02</strain>
    </source>
</reference>
<dbReference type="InterPro" id="IPR036388">
    <property type="entry name" value="WH-like_DNA-bd_sf"/>
</dbReference>
<dbReference type="PROSITE" id="PS51118">
    <property type="entry name" value="HTH_HXLR"/>
    <property type="match status" value="1"/>
</dbReference>
<dbReference type="PANTHER" id="PTHR33204">
    <property type="entry name" value="TRANSCRIPTIONAL REGULATOR, MARR FAMILY"/>
    <property type="match status" value="1"/>
</dbReference>
<dbReference type="InterPro" id="IPR011991">
    <property type="entry name" value="ArsR-like_HTH"/>
</dbReference>
<evidence type="ECO:0000313" key="5">
    <source>
        <dbReference type="EMBL" id="KWW20417.1"/>
    </source>
</evidence>
<keyword evidence="1" id="KW-0805">Transcription regulation</keyword>
<dbReference type="SUPFAM" id="SSF46785">
    <property type="entry name" value="Winged helix' DNA-binding domain"/>
    <property type="match status" value="1"/>
</dbReference>
<dbReference type="InterPro" id="IPR002577">
    <property type="entry name" value="HTH_HxlR"/>
</dbReference>
<dbReference type="PANTHER" id="PTHR33204:SF29">
    <property type="entry name" value="TRANSCRIPTIONAL REGULATOR"/>
    <property type="match status" value="1"/>
</dbReference>
<feature type="domain" description="HTH hxlR-type" evidence="4">
    <location>
        <begin position="8"/>
        <end position="107"/>
    </location>
</feature>
<evidence type="ECO:0000256" key="1">
    <source>
        <dbReference type="ARBA" id="ARBA00023015"/>
    </source>
</evidence>
<keyword evidence="3" id="KW-0804">Transcription</keyword>
<evidence type="ECO:0000256" key="3">
    <source>
        <dbReference type="ARBA" id="ARBA00023163"/>
    </source>
</evidence>
<dbReference type="InterPro" id="IPR036390">
    <property type="entry name" value="WH_DNA-bd_sf"/>
</dbReference>
<dbReference type="EMBL" id="LNNH01000017">
    <property type="protein sequence ID" value="KWW20417.1"/>
    <property type="molecule type" value="Genomic_DNA"/>
</dbReference>
<name>A0A120GPW8_9BACI</name>
<dbReference type="Pfam" id="PF01638">
    <property type="entry name" value="HxlR"/>
    <property type="match status" value="1"/>
</dbReference>
<gene>
    <name evidence="5" type="ORF">AS888_18810</name>
</gene>
<sequence length="109" mass="12606">MLGKPYNCKVATTMDMIVGKWKIAILLNLLHNGTMRFNELQKMMPGVTQKMLTSHLRELEQEGVIKRVTYPQVPPKVEYSMTEYGKTLQTVLEMMHEWGASHLAKKQQQ</sequence>
<dbReference type="RefSeq" id="WP_061142043.1">
    <property type="nucleotide sequence ID" value="NZ_LNNH01000017.1"/>
</dbReference>
<organism evidence="5 6">
    <name type="scientific">Peribacillus simplex</name>
    <dbReference type="NCBI Taxonomy" id="1478"/>
    <lineage>
        <taxon>Bacteria</taxon>
        <taxon>Bacillati</taxon>
        <taxon>Bacillota</taxon>
        <taxon>Bacilli</taxon>
        <taxon>Bacillales</taxon>
        <taxon>Bacillaceae</taxon>
        <taxon>Peribacillus</taxon>
    </lineage>
</organism>
<proteinExistence type="predicted"/>
<protein>
    <submittedName>
        <fullName evidence="5">HxlR family transcriptional regulator</fullName>
    </submittedName>
</protein>
<keyword evidence="6" id="KW-1185">Reference proteome</keyword>
<evidence type="ECO:0000256" key="2">
    <source>
        <dbReference type="ARBA" id="ARBA00023125"/>
    </source>
</evidence>
<dbReference type="AlphaFoldDB" id="A0A120GPW8"/>
<dbReference type="CDD" id="cd00090">
    <property type="entry name" value="HTH_ARSR"/>
    <property type="match status" value="1"/>
</dbReference>
<dbReference type="Proteomes" id="UP000064189">
    <property type="component" value="Unassembled WGS sequence"/>
</dbReference>
<evidence type="ECO:0000259" key="4">
    <source>
        <dbReference type="PROSITE" id="PS51118"/>
    </source>
</evidence>